<accession>A0A1B6JDV0</accession>
<sequence length="139" mass="15650">WGADWTCMLHFYKAFVRSCLDYGSQVYSSARPSALGMLDSIHHSAIRLATGAFRSSPTPSLLAEASEPMLDMRRKLLAINYFHSLKAKPENPAYEHVFESDLLEVYANRLNISAPFGVRAKVLLSDLGIEEYQVSQCYQ</sequence>
<feature type="non-terminal residue" evidence="1">
    <location>
        <position position="1"/>
    </location>
</feature>
<proteinExistence type="predicted"/>
<organism evidence="1">
    <name type="scientific">Homalodisca liturata</name>
    <dbReference type="NCBI Taxonomy" id="320908"/>
    <lineage>
        <taxon>Eukaryota</taxon>
        <taxon>Metazoa</taxon>
        <taxon>Ecdysozoa</taxon>
        <taxon>Arthropoda</taxon>
        <taxon>Hexapoda</taxon>
        <taxon>Insecta</taxon>
        <taxon>Pterygota</taxon>
        <taxon>Neoptera</taxon>
        <taxon>Paraneoptera</taxon>
        <taxon>Hemiptera</taxon>
        <taxon>Auchenorrhyncha</taxon>
        <taxon>Membracoidea</taxon>
        <taxon>Cicadellidae</taxon>
        <taxon>Cicadellinae</taxon>
        <taxon>Proconiini</taxon>
        <taxon>Homalodisca</taxon>
    </lineage>
</organism>
<gene>
    <name evidence="1" type="ORF">g.336</name>
</gene>
<feature type="non-terminal residue" evidence="1">
    <location>
        <position position="139"/>
    </location>
</feature>
<protein>
    <submittedName>
        <fullName evidence="1">Uncharacterized protein</fullName>
    </submittedName>
</protein>
<dbReference type="AlphaFoldDB" id="A0A1B6JDV0"/>
<name>A0A1B6JDV0_9HEMI</name>
<dbReference type="EMBL" id="GECU01010387">
    <property type="protein sequence ID" value="JAS97319.1"/>
    <property type="molecule type" value="Transcribed_RNA"/>
</dbReference>
<reference evidence="1" key="1">
    <citation type="submission" date="2015-11" db="EMBL/GenBank/DDBJ databases">
        <title>De novo transcriptome assembly of four potential Pierce s Disease insect vectors from Arizona vineyards.</title>
        <authorList>
            <person name="Tassone E.E."/>
        </authorList>
    </citation>
    <scope>NUCLEOTIDE SEQUENCE</scope>
</reference>
<evidence type="ECO:0000313" key="1">
    <source>
        <dbReference type="EMBL" id="JAS97319.1"/>
    </source>
</evidence>